<accession>A0A3N1XSS7</accession>
<organism evidence="2 3">
    <name type="scientific">Mobilisporobacter senegalensis</name>
    <dbReference type="NCBI Taxonomy" id="1329262"/>
    <lineage>
        <taxon>Bacteria</taxon>
        <taxon>Bacillati</taxon>
        <taxon>Bacillota</taxon>
        <taxon>Clostridia</taxon>
        <taxon>Lachnospirales</taxon>
        <taxon>Lachnospiraceae</taxon>
        <taxon>Mobilisporobacter</taxon>
    </lineage>
</organism>
<dbReference type="OrthoDB" id="9934264at2"/>
<feature type="transmembrane region" description="Helical" evidence="1">
    <location>
        <begin position="132"/>
        <end position="155"/>
    </location>
</feature>
<dbReference type="RefSeq" id="WP_123608657.1">
    <property type="nucleotide sequence ID" value="NZ_RJVG01000003.1"/>
</dbReference>
<keyword evidence="1" id="KW-0472">Membrane</keyword>
<evidence type="ECO:0000313" key="3">
    <source>
        <dbReference type="Proteomes" id="UP000273083"/>
    </source>
</evidence>
<sequence length="228" mass="27180">MINKILFEYKNAFSFKNKYLKYFKKRSVIISFAIVVLGFTVLTFLSYILEMSWPLIFLCIPIFFIMPILNIEIKRIVKEQYDCKNKYEVNKLFKLDFEKRLRQKYIDVLNIEQIDYLIPLIDQNLAELKPSLYIKSGIFAGIFGPLWLSYVTTIFKYTKSIDEATKVFVIIIVLFAMIYGLYFGFKEGIIKDILYSDYNKMKELRNLMIEYRLINMNEKSKITPTIKI</sequence>
<gene>
    <name evidence="2" type="ORF">EDD66_103136</name>
</gene>
<feature type="transmembrane region" description="Helical" evidence="1">
    <location>
        <begin position="55"/>
        <end position="71"/>
    </location>
</feature>
<dbReference type="Proteomes" id="UP000273083">
    <property type="component" value="Unassembled WGS sequence"/>
</dbReference>
<feature type="transmembrane region" description="Helical" evidence="1">
    <location>
        <begin position="28"/>
        <end position="49"/>
    </location>
</feature>
<reference evidence="2 3" key="1">
    <citation type="submission" date="2018-11" db="EMBL/GenBank/DDBJ databases">
        <title>Genomic Encyclopedia of Type Strains, Phase IV (KMG-IV): sequencing the most valuable type-strain genomes for metagenomic binning, comparative biology and taxonomic classification.</title>
        <authorList>
            <person name="Goeker M."/>
        </authorList>
    </citation>
    <scope>NUCLEOTIDE SEQUENCE [LARGE SCALE GENOMIC DNA]</scope>
    <source>
        <strain evidence="2 3">DSM 26537</strain>
    </source>
</reference>
<keyword evidence="3" id="KW-1185">Reference proteome</keyword>
<dbReference type="EMBL" id="RJVG01000003">
    <property type="protein sequence ID" value="ROR29201.1"/>
    <property type="molecule type" value="Genomic_DNA"/>
</dbReference>
<evidence type="ECO:0000313" key="2">
    <source>
        <dbReference type="EMBL" id="ROR29201.1"/>
    </source>
</evidence>
<keyword evidence="1" id="KW-0812">Transmembrane</keyword>
<evidence type="ECO:0000256" key="1">
    <source>
        <dbReference type="SAM" id="Phobius"/>
    </source>
</evidence>
<proteinExistence type="predicted"/>
<feature type="transmembrane region" description="Helical" evidence="1">
    <location>
        <begin position="167"/>
        <end position="185"/>
    </location>
</feature>
<keyword evidence="1" id="KW-1133">Transmembrane helix</keyword>
<comment type="caution">
    <text evidence="2">The sequence shown here is derived from an EMBL/GenBank/DDBJ whole genome shotgun (WGS) entry which is preliminary data.</text>
</comment>
<name>A0A3N1XSS7_9FIRM</name>
<dbReference type="AlphaFoldDB" id="A0A3N1XSS7"/>
<protein>
    <submittedName>
        <fullName evidence="2">Uncharacterized protein</fullName>
    </submittedName>
</protein>